<dbReference type="PANTHER" id="PTHR33154">
    <property type="entry name" value="TRANSCRIPTIONAL REGULATOR, ARSR FAMILY"/>
    <property type="match status" value="1"/>
</dbReference>
<keyword evidence="3" id="KW-0804">Transcription</keyword>
<dbReference type="InterPro" id="IPR011991">
    <property type="entry name" value="ArsR-like_HTH"/>
</dbReference>
<name>A0A317ZK49_9BACT</name>
<dbReference type="FunCoup" id="A0A317ZK49">
    <property type="interactions" value="189"/>
</dbReference>
<organism evidence="5 6">
    <name type="scientific">Coraliomargarita sinensis</name>
    <dbReference type="NCBI Taxonomy" id="2174842"/>
    <lineage>
        <taxon>Bacteria</taxon>
        <taxon>Pseudomonadati</taxon>
        <taxon>Verrucomicrobiota</taxon>
        <taxon>Opitutia</taxon>
        <taxon>Puniceicoccales</taxon>
        <taxon>Coraliomargaritaceae</taxon>
        <taxon>Coraliomargarita</taxon>
    </lineage>
</organism>
<evidence type="ECO:0000313" key="5">
    <source>
        <dbReference type="EMBL" id="PXA05392.1"/>
    </source>
</evidence>
<keyword evidence="1" id="KW-0805">Transcription regulation</keyword>
<evidence type="ECO:0000313" key="6">
    <source>
        <dbReference type="Proteomes" id="UP000247099"/>
    </source>
</evidence>
<dbReference type="InParanoid" id="A0A317ZK49"/>
<dbReference type="Pfam" id="PF01022">
    <property type="entry name" value="HTH_5"/>
    <property type="match status" value="1"/>
</dbReference>
<proteinExistence type="predicted"/>
<dbReference type="AlphaFoldDB" id="A0A317ZK49"/>
<dbReference type="Proteomes" id="UP000247099">
    <property type="component" value="Unassembled WGS sequence"/>
</dbReference>
<dbReference type="SMART" id="SM00418">
    <property type="entry name" value="HTH_ARSR"/>
    <property type="match status" value="1"/>
</dbReference>
<dbReference type="GO" id="GO:0003700">
    <property type="term" value="F:DNA-binding transcription factor activity"/>
    <property type="evidence" value="ECO:0007669"/>
    <property type="project" value="InterPro"/>
</dbReference>
<dbReference type="NCBIfam" id="NF033788">
    <property type="entry name" value="HTH_metalloreg"/>
    <property type="match status" value="1"/>
</dbReference>
<dbReference type="InterPro" id="IPR036390">
    <property type="entry name" value="WH_DNA-bd_sf"/>
</dbReference>
<evidence type="ECO:0000259" key="4">
    <source>
        <dbReference type="PROSITE" id="PS50987"/>
    </source>
</evidence>
<dbReference type="InterPro" id="IPR051081">
    <property type="entry name" value="HTH_MetalResp_TranReg"/>
</dbReference>
<evidence type="ECO:0000256" key="2">
    <source>
        <dbReference type="ARBA" id="ARBA00023125"/>
    </source>
</evidence>
<dbReference type="PRINTS" id="PR00778">
    <property type="entry name" value="HTHARSR"/>
</dbReference>
<dbReference type="GO" id="GO:0003677">
    <property type="term" value="F:DNA binding"/>
    <property type="evidence" value="ECO:0007669"/>
    <property type="project" value="UniProtKB-KW"/>
</dbReference>
<dbReference type="EMBL" id="QHJQ01000001">
    <property type="protein sequence ID" value="PXA05392.1"/>
    <property type="molecule type" value="Genomic_DNA"/>
</dbReference>
<dbReference type="InterPro" id="IPR036388">
    <property type="entry name" value="WH-like_DNA-bd_sf"/>
</dbReference>
<keyword evidence="2" id="KW-0238">DNA-binding</keyword>
<dbReference type="SUPFAM" id="SSF46785">
    <property type="entry name" value="Winged helix' DNA-binding domain"/>
    <property type="match status" value="1"/>
</dbReference>
<dbReference type="Gene3D" id="1.10.10.10">
    <property type="entry name" value="Winged helix-like DNA-binding domain superfamily/Winged helix DNA-binding domain"/>
    <property type="match status" value="1"/>
</dbReference>
<comment type="caution">
    <text evidence="5">The sequence shown here is derived from an EMBL/GenBank/DDBJ whole genome shotgun (WGS) entry which is preliminary data.</text>
</comment>
<keyword evidence="6" id="KW-1185">Reference proteome</keyword>
<dbReference type="PANTHER" id="PTHR33154:SF18">
    <property type="entry name" value="ARSENICAL RESISTANCE OPERON REPRESSOR"/>
    <property type="match status" value="1"/>
</dbReference>
<protein>
    <submittedName>
        <fullName evidence="5">Transcriptional regulator</fullName>
    </submittedName>
</protein>
<dbReference type="InterPro" id="IPR001845">
    <property type="entry name" value="HTH_ArsR_DNA-bd_dom"/>
</dbReference>
<sequence>MPASHLLKCMADPQRLRILNLLDAGPLCVCHLQEILDAPQVKISKQLAILKQAGLIAAEREGTWMIYRLREPVDGLLHANLTYLREAECEECHELKTDLKAREKLVKQLTKQPSDCPSPVCETIGCC</sequence>
<accession>A0A317ZK49</accession>
<dbReference type="OrthoDB" id="9798835at2"/>
<evidence type="ECO:0000256" key="3">
    <source>
        <dbReference type="ARBA" id="ARBA00023163"/>
    </source>
</evidence>
<dbReference type="RefSeq" id="WP_110129472.1">
    <property type="nucleotide sequence ID" value="NZ_QHJQ01000001.1"/>
</dbReference>
<evidence type="ECO:0000256" key="1">
    <source>
        <dbReference type="ARBA" id="ARBA00023015"/>
    </source>
</evidence>
<dbReference type="PROSITE" id="PS50987">
    <property type="entry name" value="HTH_ARSR_2"/>
    <property type="match status" value="1"/>
</dbReference>
<feature type="domain" description="HTH arsR-type" evidence="4">
    <location>
        <begin position="1"/>
        <end position="88"/>
    </location>
</feature>
<gene>
    <name evidence="5" type="ORF">DDZ13_00560</name>
</gene>
<reference evidence="5 6" key="1">
    <citation type="submission" date="2018-05" db="EMBL/GenBank/DDBJ databases">
        <title>Coraliomargarita sinensis sp. nov., isolated from a marine solar saltern.</title>
        <authorList>
            <person name="Zhou L.Y."/>
        </authorList>
    </citation>
    <scope>NUCLEOTIDE SEQUENCE [LARGE SCALE GENOMIC DNA]</scope>
    <source>
        <strain evidence="5 6">WN38</strain>
    </source>
</reference>
<dbReference type="CDD" id="cd00090">
    <property type="entry name" value="HTH_ARSR"/>
    <property type="match status" value="1"/>
</dbReference>